<dbReference type="InterPro" id="IPR001119">
    <property type="entry name" value="SLH_dom"/>
</dbReference>
<organism evidence="4 5">
    <name type="scientific">Nyssa sinensis</name>
    <dbReference type="NCBI Taxonomy" id="561372"/>
    <lineage>
        <taxon>Eukaryota</taxon>
        <taxon>Viridiplantae</taxon>
        <taxon>Streptophyta</taxon>
        <taxon>Embryophyta</taxon>
        <taxon>Tracheophyta</taxon>
        <taxon>Spermatophyta</taxon>
        <taxon>Magnoliopsida</taxon>
        <taxon>eudicotyledons</taxon>
        <taxon>Gunneridae</taxon>
        <taxon>Pentapetalae</taxon>
        <taxon>asterids</taxon>
        <taxon>Cornales</taxon>
        <taxon>Nyssaceae</taxon>
        <taxon>Nyssa</taxon>
    </lineage>
</organism>
<sequence length="620" mass="66976">MTTLSTAWSPNSFQLRLAFNCRKSPTVCVRMRVQKLDRKIRVPSAAGGSARNGNGVEQRRTVNSWMNSNSSIDAFSGWSGADGGKKSLDSQRKQWLRGIVGAGVAGVILVAGITFAALSISKRSTARLAKEMKPLTGQQEVSLASDDQNDRVEEDGNESKNMTQDSSALEIETGTDKDSSSYTENNEPTIENRLSDDTDVGYTLNGGGVNNDASIQDDLENELAIDDMSVAPAESPGVLKLPENEIADVSFVASYFENSDSIVAAEKPESSIELKEELLNAKFTNLSVSDANQTTLNTDYQEEVSGSNETENFNVSSSSISHDHNESLPFSVSVNSPLDSLLEPQIVHKESIETVNSHSTKEDIDLSKTQEVSAEGNELPLEEHTLNGDGSSGTTAVSFFESTNSWNSSVGIPAPSVVSAALQVLPGKVLVPAVVDQVQGQALVALQVLKVIDADVQPGDLCTRREYARWLVSASSALSRSTVSKVYPAMYIENVTELAFDDITPEDPDFPSIQGLAEAGLISSKLSKRDMHSSTDEDQNSLSFSPESPLSRQDLVTWKMALEKRQLPEADKKILHQLSGFIDIDKINPDAWPALMADLSAGEQGINSTSIWLHKTVPAR</sequence>
<feature type="compositionally biased region" description="Polar residues" evidence="1">
    <location>
        <begin position="180"/>
        <end position="189"/>
    </location>
</feature>
<dbReference type="PANTHER" id="PTHR33740">
    <property type="entry name" value="GPI-ANCHORED ADHESIN-LIKE PROTEIN"/>
    <property type="match status" value="1"/>
</dbReference>
<gene>
    <name evidence="4" type="ORF">F0562_031232</name>
</gene>
<evidence type="ECO:0000256" key="2">
    <source>
        <dbReference type="SAM" id="Phobius"/>
    </source>
</evidence>
<feature type="region of interest" description="Disordered" evidence="1">
    <location>
        <begin position="131"/>
        <end position="201"/>
    </location>
</feature>
<protein>
    <recommendedName>
        <fullName evidence="3">SLH domain-containing protein</fullName>
    </recommendedName>
</protein>
<evidence type="ECO:0000313" key="5">
    <source>
        <dbReference type="Proteomes" id="UP000325577"/>
    </source>
</evidence>
<evidence type="ECO:0000259" key="3">
    <source>
        <dbReference type="PROSITE" id="PS51272"/>
    </source>
</evidence>
<feature type="compositionally biased region" description="Polar residues" evidence="1">
    <location>
        <begin position="540"/>
        <end position="549"/>
    </location>
</feature>
<keyword evidence="5" id="KW-1185">Reference proteome</keyword>
<feature type="transmembrane region" description="Helical" evidence="2">
    <location>
        <begin position="95"/>
        <end position="118"/>
    </location>
</feature>
<keyword evidence="2" id="KW-0472">Membrane</keyword>
<evidence type="ECO:0000313" key="4">
    <source>
        <dbReference type="EMBL" id="KAA8533715.1"/>
    </source>
</evidence>
<keyword evidence="2" id="KW-0812">Transmembrane</keyword>
<feature type="compositionally biased region" description="Polar residues" evidence="1">
    <location>
        <begin position="136"/>
        <end position="146"/>
    </location>
</feature>
<evidence type="ECO:0000256" key="1">
    <source>
        <dbReference type="SAM" id="MobiDB-lite"/>
    </source>
</evidence>
<dbReference type="OrthoDB" id="2020668at2759"/>
<feature type="region of interest" description="Disordered" evidence="1">
    <location>
        <begin position="527"/>
        <end position="549"/>
    </location>
</feature>
<feature type="domain" description="SLH" evidence="3">
    <location>
        <begin position="496"/>
        <end position="573"/>
    </location>
</feature>
<keyword evidence="2" id="KW-1133">Transmembrane helix</keyword>
<dbReference type="AlphaFoldDB" id="A0A5J5ARK5"/>
<name>A0A5J5ARK5_9ASTE</name>
<accession>A0A5J5ARK5</accession>
<dbReference type="EMBL" id="CM018041">
    <property type="protein sequence ID" value="KAA8533715.1"/>
    <property type="molecule type" value="Genomic_DNA"/>
</dbReference>
<dbReference type="PANTHER" id="PTHR33740:SF3">
    <property type="entry name" value="GPI-ANCHORED ADHESIN-LIKE PROTEIN"/>
    <property type="match status" value="1"/>
</dbReference>
<dbReference type="PROSITE" id="PS51272">
    <property type="entry name" value="SLH"/>
    <property type="match status" value="1"/>
</dbReference>
<dbReference type="Proteomes" id="UP000325577">
    <property type="component" value="Linkage Group LG18"/>
</dbReference>
<proteinExistence type="predicted"/>
<reference evidence="4 5" key="1">
    <citation type="submission" date="2019-09" db="EMBL/GenBank/DDBJ databases">
        <title>A chromosome-level genome assembly of the Chinese tupelo Nyssa sinensis.</title>
        <authorList>
            <person name="Yang X."/>
            <person name="Kang M."/>
            <person name="Yang Y."/>
            <person name="Xiong H."/>
            <person name="Wang M."/>
            <person name="Zhang Z."/>
            <person name="Wang Z."/>
            <person name="Wu H."/>
            <person name="Ma T."/>
            <person name="Liu J."/>
            <person name="Xi Z."/>
        </authorList>
    </citation>
    <scope>NUCLEOTIDE SEQUENCE [LARGE SCALE GENOMIC DNA]</scope>
    <source>
        <strain evidence="4">J267</strain>
        <tissue evidence="4">Leaf</tissue>
    </source>
</reference>